<dbReference type="Proteomes" id="UP000794436">
    <property type="component" value="Unassembled WGS sequence"/>
</dbReference>
<evidence type="ECO:0000313" key="2">
    <source>
        <dbReference type="Proteomes" id="UP000794436"/>
    </source>
</evidence>
<proteinExistence type="predicted"/>
<protein>
    <submittedName>
        <fullName evidence="1">Uncharacterized protein</fullName>
    </submittedName>
</protein>
<comment type="caution">
    <text evidence="1">The sequence shown here is derived from an EMBL/GenBank/DDBJ whole genome shotgun (WGS) entry which is preliminary data.</text>
</comment>
<accession>A0A8K1CMW2</accession>
<sequence>MLALSASAYEEHKLNLKKDEVSPSKVCGGYCSNYVNSSGTSELGMHAYQAPYVMDIHSIPVKPVPEATSTAFHDVPPKLESAADAQQTYRVVRDAIVSQAYAYHCFSDWRINAAVMVTGEELEIHVAVMRVVPSNCIRVDFHLLQGDEMQFLYAVTTIQKQCRAIDMRHLGGPDSRRNVTLPQWSLRSDEFTTSSSLAE</sequence>
<dbReference type="EMBL" id="SPLM01000036">
    <property type="protein sequence ID" value="TMW65823.1"/>
    <property type="molecule type" value="Genomic_DNA"/>
</dbReference>
<gene>
    <name evidence="1" type="ORF">Poli38472_003588</name>
</gene>
<dbReference type="AlphaFoldDB" id="A0A8K1CMW2"/>
<reference evidence="1" key="1">
    <citation type="submission" date="2019-03" db="EMBL/GenBank/DDBJ databases">
        <title>Long read genome sequence of the mycoparasitic Pythium oligandrum ATCC 38472 isolated from sugarbeet rhizosphere.</title>
        <authorList>
            <person name="Gaulin E."/>
        </authorList>
    </citation>
    <scope>NUCLEOTIDE SEQUENCE</scope>
    <source>
        <strain evidence="1">ATCC 38472_TT</strain>
    </source>
</reference>
<evidence type="ECO:0000313" key="1">
    <source>
        <dbReference type="EMBL" id="TMW65823.1"/>
    </source>
</evidence>
<keyword evidence="2" id="KW-1185">Reference proteome</keyword>
<name>A0A8K1CMW2_PYTOL</name>
<organism evidence="1 2">
    <name type="scientific">Pythium oligandrum</name>
    <name type="common">Mycoparasitic fungus</name>
    <dbReference type="NCBI Taxonomy" id="41045"/>
    <lineage>
        <taxon>Eukaryota</taxon>
        <taxon>Sar</taxon>
        <taxon>Stramenopiles</taxon>
        <taxon>Oomycota</taxon>
        <taxon>Peronosporomycetes</taxon>
        <taxon>Pythiales</taxon>
        <taxon>Pythiaceae</taxon>
        <taxon>Pythium</taxon>
    </lineage>
</organism>